<reference evidence="2 3" key="1">
    <citation type="submission" date="2019-12" db="EMBL/GenBank/DDBJ databases">
        <title>Novel species isolated from a subtropical stream in China.</title>
        <authorList>
            <person name="Lu H."/>
        </authorList>
    </citation>
    <scope>NUCLEOTIDE SEQUENCE [LARGE SCALE GENOMIC DNA]</scope>
    <source>
        <strain evidence="2 3">CY42W</strain>
    </source>
</reference>
<evidence type="ECO:0000313" key="2">
    <source>
        <dbReference type="EMBL" id="MYN28379.1"/>
    </source>
</evidence>
<dbReference type="Proteomes" id="UP000642144">
    <property type="component" value="Unassembled WGS sequence"/>
</dbReference>
<sequence>MSTLQFPTRLPADLLVELGELTGIRWNSWELEPIICDAIRRYMHPPAAPAQEQTSTTSGAGYQWKQVYLPDGTRLRASFGGQPHFATVTGTEIKSGDLTLTPSGFANLYGSGNRNAWKAVWLRFPGNEQWVLADVCRAKQKAAIARLFAGADYVAAEPPAAASRSARPSAQRVAVAATQGRKQGRKQGKAKKHGRRGARPAGSTA</sequence>
<proteinExistence type="predicted"/>
<feature type="region of interest" description="Disordered" evidence="1">
    <location>
        <begin position="159"/>
        <end position="205"/>
    </location>
</feature>
<organism evidence="2 3">
    <name type="scientific">Duganella levis</name>
    <dbReference type="NCBI Taxonomy" id="2692169"/>
    <lineage>
        <taxon>Bacteria</taxon>
        <taxon>Pseudomonadati</taxon>
        <taxon>Pseudomonadota</taxon>
        <taxon>Betaproteobacteria</taxon>
        <taxon>Burkholderiales</taxon>
        <taxon>Oxalobacteraceae</taxon>
        <taxon>Telluria group</taxon>
        <taxon>Duganella</taxon>
    </lineage>
</organism>
<gene>
    <name evidence="2" type="ORF">GTP69_18370</name>
</gene>
<protein>
    <submittedName>
        <fullName evidence="2">Uncharacterized protein</fullName>
    </submittedName>
</protein>
<evidence type="ECO:0000256" key="1">
    <source>
        <dbReference type="SAM" id="MobiDB-lite"/>
    </source>
</evidence>
<dbReference type="RefSeq" id="WP_161056212.1">
    <property type="nucleotide sequence ID" value="NZ_WWCT01000015.1"/>
</dbReference>
<dbReference type="EMBL" id="WWCT01000015">
    <property type="protein sequence ID" value="MYN28379.1"/>
    <property type="molecule type" value="Genomic_DNA"/>
</dbReference>
<keyword evidence="3" id="KW-1185">Reference proteome</keyword>
<evidence type="ECO:0000313" key="3">
    <source>
        <dbReference type="Proteomes" id="UP000642144"/>
    </source>
</evidence>
<accession>A0ABW9W3X5</accession>
<comment type="caution">
    <text evidence="2">The sequence shown here is derived from an EMBL/GenBank/DDBJ whole genome shotgun (WGS) entry which is preliminary data.</text>
</comment>
<name>A0ABW9W3X5_9BURK</name>
<feature type="compositionally biased region" description="Low complexity" evidence="1">
    <location>
        <begin position="159"/>
        <end position="181"/>
    </location>
</feature>
<feature type="compositionally biased region" description="Basic residues" evidence="1">
    <location>
        <begin position="182"/>
        <end position="198"/>
    </location>
</feature>